<dbReference type="EMBL" id="CP101990">
    <property type="protein sequence ID" value="UUI69832.1"/>
    <property type="molecule type" value="Genomic_DNA"/>
</dbReference>
<organism evidence="2 3">
    <name type="scientific">Aeromicrobium duanguangcaii</name>
    <dbReference type="NCBI Taxonomy" id="2968086"/>
    <lineage>
        <taxon>Bacteria</taxon>
        <taxon>Bacillati</taxon>
        <taxon>Actinomycetota</taxon>
        <taxon>Actinomycetes</taxon>
        <taxon>Propionibacteriales</taxon>
        <taxon>Nocardioidaceae</taxon>
        <taxon>Aeromicrobium</taxon>
    </lineage>
</organism>
<feature type="transmembrane region" description="Helical" evidence="1">
    <location>
        <begin position="32"/>
        <end position="50"/>
    </location>
</feature>
<evidence type="ECO:0000313" key="2">
    <source>
        <dbReference type="EMBL" id="UUI69832.1"/>
    </source>
</evidence>
<evidence type="ECO:0000256" key="1">
    <source>
        <dbReference type="SAM" id="Phobius"/>
    </source>
</evidence>
<dbReference type="Proteomes" id="UP001315860">
    <property type="component" value="Chromosome"/>
</dbReference>
<gene>
    <name evidence="2" type="ORF">NP095_06990</name>
</gene>
<keyword evidence="3" id="KW-1185">Reference proteome</keyword>
<feature type="transmembrane region" description="Helical" evidence="1">
    <location>
        <begin position="6"/>
        <end position="25"/>
    </location>
</feature>
<accession>A0ABY5KKZ6</accession>
<dbReference type="RefSeq" id="WP_232416691.1">
    <property type="nucleotide sequence ID" value="NZ_CP101990.1"/>
</dbReference>
<feature type="transmembrane region" description="Helical" evidence="1">
    <location>
        <begin position="103"/>
        <end position="122"/>
    </location>
</feature>
<proteinExistence type="predicted"/>
<evidence type="ECO:0000313" key="3">
    <source>
        <dbReference type="Proteomes" id="UP001315860"/>
    </source>
</evidence>
<keyword evidence="1" id="KW-0812">Transmembrane</keyword>
<name>A0ABY5KKZ6_9ACTN</name>
<protein>
    <submittedName>
        <fullName evidence="2">Uncharacterized protein</fullName>
    </submittedName>
</protein>
<keyword evidence="1" id="KW-1133">Transmembrane helix</keyword>
<keyword evidence="1" id="KW-0472">Membrane</keyword>
<sequence length="131" mass="13946">MWEILGSWPVVIAVFLVGAAALAGTARRSRRILVAAAVLSIATVGAWVATATPVTIDGATCNHRATPYGVNHTELDHSTAEELRESDVDVDRYACRDALRTRYVLTGAGYLVLTLGGAAMIGRRPRVAARD</sequence>
<reference evidence="2 3" key="1">
    <citation type="submission" date="2022-07" db="EMBL/GenBank/DDBJ databases">
        <title>Novel species in genus Aeromicrobium.</title>
        <authorList>
            <person name="Ye L."/>
        </authorList>
    </citation>
    <scope>NUCLEOTIDE SEQUENCE [LARGE SCALE GENOMIC DNA]</scope>
    <source>
        <strain evidence="3">zg-Y50</strain>
    </source>
</reference>